<feature type="compositionally biased region" description="Basic and acidic residues" evidence="1">
    <location>
        <begin position="214"/>
        <end position="228"/>
    </location>
</feature>
<accession>A0ABQ4YA41</accession>
<evidence type="ECO:0000313" key="3">
    <source>
        <dbReference type="EMBL" id="GJS74564.1"/>
    </source>
</evidence>
<dbReference type="PANTHER" id="PTHR11439:SF495">
    <property type="entry name" value="REVERSE TRANSCRIPTASE, RNA-DEPENDENT DNA POLYMERASE-RELATED"/>
    <property type="match status" value="1"/>
</dbReference>
<reference evidence="3" key="1">
    <citation type="journal article" date="2022" name="Int. J. Mol. Sci.">
        <title>Draft Genome of Tanacetum Coccineum: Genomic Comparison of Closely Related Tanacetum-Family Plants.</title>
        <authorList>
            <person name="Yamashiro T."/>
            <person name="Shiraishi A."/>
            <person name="Nakayama K."/>
            <person name="Satake H."/>
        </authorList>
    </citation>
    <scope>NUCLEOTIDE SEQUENCE</scope>
</reference>
<reference evidence="3" key="2">
    <citation type="submission" date="2022-01" db="EMBL/GenBank/DDBJ databases">
        <authorList>
            <person name="Yamashiro T."/>
            <person name="Shiraishi A."/>
            <person name="Satake H."/>
            <person name="Nakayama K."/>
        </authorList>
    </citation>
    <scope>NUCLEOTIDE SEQUENCE</scope>
</reference>
<dbReference type="Pfam" id="PF07727">
    <property type="entry name" value="RVT_2"/>
    <property type="match status" value="1"/>
</dbReference>
<dbReference type="Proteomes" id="UP001151760">
    <property type="component" value="Unassembled WGS sequence"/>
</dbReference>
<evidence type="ECO:0000256" key="1">
    <source>
        <dbReference type="SAM" id="MobiDB-lite"/>
    </source>
</evidence>
<feature type="domain" description="Reverse transcriptase Ty1/copia-type" evidence="2">
    <location>
        <begin position="290"/>
        <end position="390"/>
    </location>
</feature>
<proteinExistence type="predicted"/>
<feature type="compositionally biased region" description="Polar residues" evidence="1">
    <location>
        <begin position="229"/>
        <end position="238"/>
    </location>
</feature>
<dbReference type="PANTHER" id="PTHR11439">
    <property type="entry name" value="GAG-POL-RELATED RETROTRANSPOSON"/>
    <property type="match status" value="1"/>
</dbReference>
<feature type="region of interest" description="Disordered" evidence="1">
    <location>
        <begin position="209"/>
        <end position="241"/>
    </location>
</feature>
<comment type="caution">
    <text evidence="3">The sequence shown here is derived from an EMBL/GenBank/DDBJ whole genome shotgun (WGS) entry which is preliminary data.</text>
</comment>
<protein>
    <submittedName>
        <fullName evidence="3">Retrovirus-related pol polyprotein from transposon TNT 1-94</fullName>
    </submittedName>
</protein>
<evidence type="ECO:0000313" key="4">
    <source>
        <dbReference type="Proteomes" id="UP001151760"/>
    </source>
</evidence>
<dbReference type="EMBL" id="BQNB010010240">
    <property type="protein sequence ID" value="GJS74564.1"/>
    <property type="molecule type" value="Genomic_DNA"/>
</dbReference>
<organism evidence="3 4">
    <name type="scientific">Tanacetum coccineum</name>
    <dbReference type="NCBI Taxonomy" id="301880"/>
    <lineage>
        <taxon>Eukaryota</taxon>
        <taxon>Viridiplantae</taxon>
        <taxon>Streptophyta</taxon>
        <taxon>Embryophyta</taxon>
        <taxon>Tracheophyta</taxon>
        <taxon>Spermatophyta</taxon>
        <taxon>Magnoliopsida</taxon>
        <taxon>eudicotyledons</taxon>
        <taxon>Gunneridae</taxon>
        <taxon>Pentapetalae</taxon>
        <taxon>asterids</taxon>
        <taxon>campanulids</taxon>
        <taxon>Asterales</taxon>
        <taxon>Asteraceae</taxon>
        <taxon>Asteroideae</taxon>
        <taxon>Anthemideae</taxon>
        <taxon>Anthemidinae</taxon>
        <taxon>Tanacetum</taxon>
    </lineage>
</organism>
<dbReference type="InterPro" id="IPR013103">
    <property type="entry name" value="RVT_2"/>
</dbReference>
<sequence length="533" mass="60106">MKSGIKTLNTVGQNFSKAAVSVNTARPINTAYPRPTENSARTASNVLNRAHSHVRRPFNNSTTNKNSNLKEKVNTIKGNVTTARPKAVVSDNKGNEANAVKGLSMLGLETKSKDPSLTKGVMTHECSTHNWKQFLLSNYEEIIVDLCALEEIPKEEESLVKVNHTGTKENIDASQDGKKIVPDQKYILLPLLTSNPLLSKSLKDSLNDGFKPLGEGEKINSEHQENQDSKVPNTQEPRLNQDAADIENNVVDENIVYGCIDDPNIPNLEEIVYSNDDDEEVGAEAYMNNLAIKNVYRNKKDDRGIMVRNKARLVAQGYTQEVGINYDEVFSPVARIEAIRLFLAYASFMGFIVYQMDVKSAFVYGTIEEEVYVCQPPSFEDPQFPDKVYKQKDDGIFISQDKYMVNILKKFKFATVKTASTPTETNKALLKDEEAADVDIYLYRSMIRSLMYLTASRPDIMFAVCACVRFQVTPKVPHLHAVKRIFRYLKGQPKLGLWYPRDSEFDLEAFSDSDYAASLDRKFVKTKELLIIF</sequence>
<evidence type="ECO:0000259" key="2">
    <source>
        <dbReference type="Pfam" id="PF07727"/>
    </source>
</evidence>
<keyword evidence="4" id="KW-1185">Reference proteome</keyword>
<name>A0ABQ4YA41_9ASTR</name>
<gene>
    <name evidence="3" type="ORF">Tco_0707405</name>
</gene>